<dbReference type="Pfam" id="PF00106">
    <property type="entry name" value="adh_short"/>
    <property type="match status" value="1"/>
</dbReference>
<dbReference type="PANTHER" id="PTHR24320">
    <property type="entry name" value="RETINOL DEHYDROGENASE"/>
    <property type="match status" value="1"/>
</dbReference>
<comment type="similarity">
    <text evidence="1">Belongs to the short-chain dehydrogenases/reductases (SDR) family.</text>
</comment>
<evidence type="ECO:0000256" key="1">
    <source>
        <dbReference type="ARBA" id="ARBA00006484"/>
    </source>
</evidence>
<evidence type="ECO:0000313" key="4">
    <source>
        <dbReference type="Proteomes" id="UP001390339"/>
    </source>
</evidence>
<accession>A0ABR2J796</accession>
<protein>
    <recommendedName>
        <fullName evidence="5">NAD(P)-binding protein</fullName>
    </recommendedName>
</protein>
<evidence type="ECO:0000313" key="3">
    <source>
        <dbReference type="EMBL" id="KAK8873431.1"/>
    </source>
</evidence>
<gene>
    <name evidence="3" type="ORF">PGQ11_003945</name>
</gene>
<evidence type="ECO:0000256" key="2">
    <source>
        <dbReference type="ARBA" id="ARBA00023002"/>
    </source>
</evidence>
<name>A0ABR2J796_9PEZI</name>
<comment type="caution">
    <text evidence="3">The sequence shown here is derived from an EMBL/GenBank/DDBJ whole genome shotgun (WGS) entry which is preliminary data.</text>
</comment>
<dbReference type="EMBL" id="JAPCWZ010000003">
    <property type="protein sequence ID" value="KAK8873431.1"/>
    <property type="molecule type" value="Genomic_DNA"/>
</dbReference>
<keyword evidence="2" id="KW-0560">Oxidoreductase</keyword>
<dbReference type="PANTHER" id="PTHR24320:SF154">
    <property type="entry name" value="OXIDOREDUCTASE, SHORT-CHAIN DEHYDROGENASE_REDUCTASE FAMILY (AFU_ORTHOLOGUE AFUA_2G04560)"/>
    <property type="match status" value="1"/>
</dbReference>
<keyword evidence="4" id="KW-1185">Reference proteome</keyword>
<dbReference type="InterPro" id="IPR002347">
    <property type="entry name" value="SDR_fam"/>
</dbReference>
<sequence>MSDIKFDKSTIPDLSGRVVLITGGTGGIGAEITVELAKKNPALLLFTGRNAQAAEKTLERIRQAAAPAAVKAVTFVPCDLASLKSVRAAADTILAQIGDHGRLDLFLANAGIMAKPAALSPDGYEVHFATNHLGHALLTKKLLPLLEWTADLPLPGGGEGTTSSPRVIYTTSLGWKGGSLDFAGGLRTKQESALMGRWVRYCNSKLANMLYARELGRRHPKLLCFSVHPGVVSTGLVTDLKFSDRLFVQMTNLGKIITPEQGAFNHLWAASALHETISQGGFYEPVGVLSSEKGVKARDEKYASQLWEYTEQALESFM</sequence>
<organism evidence="3 4">
    <name type="scientific">Apiospora arundinis</name>
    <dbReference type="NCBI Taxonomy" id="335852"/>
    <lineage>
        <taxon>Eukaryota</taxon>
        <taxon>Fungi</taxon>
        <taxon>Dikarya</taxon>
        <taxon>Ascomycota</taxon>
        <taxon>Pezizomycotina</taxon>
        <taxon>Sordariomycetes</taxon>
        <taxon>Xylariomycetidae</taxon>
        <taxon>Amphisphaeriales</taxon>
        <taxon>Apiosporaceae</taxon>
        <taxon>Apiospora</taxon>
    </lineage>
</organism>
<reference evidence="3 4" key="1">
    <citation type="journal article" date="2024" name="IMA Fungus">
        <title>Apiospora arundinis, a panoply of carbohydrate-active enzymes and secondary metabolites.</title>
        <authorList>
            <person name="Sorensen T."/>
            <person name="Petersen C."/>
            <person name="Muurmann A.T."/>
            <person name="Christiansen J.V."/>
            <person name="Brundto M.L."/>
            <person name="Overgaard C.K."/>
            <person name="Boysen A.T."/>
            <person name="Wollenberg R.D."/>
            <person name="Larsen T.O."/>
            <person name="Sorensen J.L."/>
            <person name="Nielsen K.L."/>
            <person name="Sondergaard T.E."/>
        </authorList>
    </citation>
    <scope>NUCLEOTIDE SEQUENCE [LARGE SCALE GENOMIC DNA]</scope>
    <source>
        <strain evidence="3 4">AAU 773</strain>
    </source>
</reference>
<dbReference type="InterPro" id="IPR036291">
    <property type="entry name" value="NAD(P)-bd_dom_sf"/>
</dbReference>
<evidence type="ECO:0008006" key="5">
    <source>
        <dbReference type="Google" id="ProtNLM"/>
    </source>
</evidence>
<dbReference type="SUPFAM" id="SSF51735">
    <property type="entry name" value="NAD(P)-binding Rossmann-fold domains"/>
    <property type="match status" value="1"/>
</dbReference>
<dbReference type="PRINTS" id="PR00081">
    <property type="entry name" value="GDHRDH"/>
</dbReference>
<proteinExistence type="inferred from homology"/>
<dbReference type="Gene3D" id="3.40.50.720">
    <property type="entry name" value="NAD(P)-binding Rossmann-like Domain"/>
    <property type="match status" value="1"/>
</dbReference>
<dbReference type="Proteomes" id="UP001390339">
    <property type="component" value="Unassembled WGS sequence"/>
</dbReference>